<protein>
    <submittedName>
        <fullName evidence="1">Uncharacterized protein</fullName>
    </submittedName>
</protein>
<keyword evidence="2" id="KW-1185">Reference proteome</keyword>
<organism evidence="1 2">
    <name type="scientific">Onchocerca volvulus</name>
    <dbReference type="NCBI Taxonomy" id="6282"/>
    <lineage>
        <taxon>Eukaryota</taxon>
        <taxon>Metazoa</taxon>
        <taxon>Ecdysozoa</taxon>
        <taxon>Nematoda</taxon>
        <taxon>Chromadorea</taxon>
        <taxon>Rhabditida</taxon>
        <taxon>Spirurina</taxon>
        <taxon>Spiruromorpha</taxon>
        <taxon>Filarioidea</taxon>
        <taxon>Onchocercidae</taxon>
        <taxon>Onchocerca</taxon>
    </lineage>
</organism>
<accession>A0A8R1TNW4</accession>
<dbReference type="EnsemblMetazoa" id="OVOC1628.1">
    <property type="protein sequence ID" value="OVOC1628.1"/>
    <property type="gene ID" value="WBGene00238437"/>
</dbReference>
<name>A0A8R1TNW4_ONCVO</name>
<proteinExistence type="predicted"/>
<sequence>MANLEIHTERKFKNDNDNMNMMQISISFSHNIGFTYLNNYTFPATINNELCVSCVMRFVK</sequence>
<reference evidence="1" key="2">
    <citation type="submission" date="2022-06" db="UniProtKB">
        <authorList>
            <consortium name="EnsemblMetazoa"/>
        </authorList>
    </citation>
    <scope>IDENTIFICATION</scope>
</reference>
<dbReference type="EMBL" id="CMVM020000049">
    <property type="status" value="NOT_ANNOTATED_CDS"/>
    <property type="molecule type" value="Genomic_DNA"/>
</dbReference>
<evidence type="ECO:0000313" key="1">
    <source>
        <dbReference type="EnsemblMetazoa" id="OVOC1628.1"/>
    </source>
</evidence>
<dbReference type="Proteomes" id="UP000024404">
    <property type="component" value="Unassembled WGS sequence"/>
</dbReference>
<reference evidence="2" key="1">
    <citation type="submission" date="2013-10" db="EMBL/GenBank/DDBJ databases">
        <title>Genome sequencing of Onchocerca volvulus.</title>
        <authorList>
            <person name="Cotton J."/>
            <person name="Tsai J."/>
            <person name="Stanley E."/>
            <person name="Tracey A."/>
            <person name="Holroyd N."/>
            <person name="Lustigman S."/>
            <person name="Berriman M."/>
        </authorList>
    </citation>
    <scope>NUCLEOTIDE SEQUENCE</scope>
</reference>
<dbReference type="AlphaFoldDB" id="A0A8R1TNW4"/>
<evidence type="ECO:0000313" key="2">
    <source>
        <dbReference type="Proteomes" id="UP000024404"/>
    </source>
</evidence>